<name>A0A5M9JGL3_MONFR</name>
<organism evidence="2 3">
    <name type="scientific">Monilinia fructicola</name>
    <name type="common">Brown rot fungus</name>
    <name type="synonym">Ciboria fructicola</name>
    <dbReference type="NCBI Taxonomy" id="38448"/>
    <lineage>
        <taxon>Eukaryota</taxon>
        <taxon>Fungi</taxon>
        <taxon>Dikarya</taxon>
        <taxon>Ascomycota</taxon>
        <taxon>Pezizomycotina</taxon>
        <taxon>Leotiomycetes</taxon>
        <taxon>Helotiales</taxon>
        <taxon>Sclerotiniaceae</taxon>
        <taxon>Monilinia</taxon>
    </lineage>
</organism>
<dbReference type="EMBL" id="VICG01000010">
    <property type="protein sequence ID" value="KAA8567800.1"/>
    <property type="molecule type" value="Genomic_DNA"/>
</dbReference>
<evidence type="ECO:0000256" key="1">
    <source>
        <dbReference type="SAM" id="MobiDB-lite"/>
    </source>
</evidence>
<feature type="region of interest" description="Disordered" evidence="1">
    <location>
        <begin position="41"/>
        <end position="73"/>
    </location>
</feature>
<dbReference type="AlphaFoldDB" id="A0A5M9JGL3"/>
<sequence length="111" mass="12601">MHISSHHFKLIADQLKSGQINHPELDTASLTSIIHAFLEEPTNCTPQRIPRDQISPSHSRSQHHPQSQSQCNQEAKKFWIKGSLERPICSIMYKELNNGKNANTCEVTKSN</sequence>
<comment type="caution">
    <text evidence="2">The sequence shown here is derived from an EMBL/GenBank/DDBJ whole genome shotgun (WGS) entry which is preliminary data.</text>
</comment>
<accession>A0A5M9JGL3</accession>
<evidence type="ECO:0000313" key="3">
    <source>
        <dbReference type="Proteomes" id="UP000322873"/>
    </source>
</evidence>
<protein>
    <submittedName>
        <fullName evidence="2">Uncharacterized protein</fullName>
    </submittedName>
</protein>
<evidence type="ECO:0000313" key="2">
    <source>
        <dbReference type="EMBL" id="KAA8567800.1"/>
    </source>
</evidence>
<reference evidence="2 3" key="1">
    <citation type="submission" date="2019-06" db="EMBL/GenBank/DDBJ databases">
        <title>Genome Sequence of the Brown Rot Fungal Pathogen Monilinia fructicola.</title>
        <authorList>
            <person name="De Miccolis Angelini R.M."/>
            <person name="Landi L."/>
            <person name="Abate D."/>
            <person name="Pollastro S."/>
            <person name="Romanazzi G."/>
            <person name="Faretra F."/>
        </authorList>
    </citation>
    <scope>NUCLEOTIDE SEQUENCE [LARGE SCALE GENOMIC DNA]</scope>
    <source>
        <strain evidence="2 3">Mfrc123</strain>
    </source>
</reference>
<gene>
    <name evidence="2" type="ORF">EYC84_008257</name>
</gene>
<dbReference type="Proteomes" id="UP000322873">
    <property type="component" value="Unassembled WGS sequence"/>
</dbReference>
<keyword evidence="3" id="KW-1185">Reference proteome</keyword>
<feature type="compositionally biased region" description="Low complexity" evidence="1">
    <location>
        <begin position="55"/>
        <end position="70"/>
    </location>
</feature>
<proteinExistence type="predicted"/>